<proteinExistence type="predicted"/>
<comment type="caution">
    <text evidence="2">The sequence shown here is derived from an EMBL/GenBank/DDBJ whole genome shotgun (WGS) entry which is preliminary data.</text>
</comment>
<evidence type="ECO:0000313" key="3">
    <source>
        <dbReference type="Proteomes" id="UP000800093"/>
    </source>
</evidence>
<evidence type="ECO:0000313" key="2">
    <source>
        <dbReference type="EMBL" id="KAF2264517.1"/>
    </source>
</evidence>
<dbReference type="Proteomes" id="UP000800093">
    <property type="component" value="Unassembled WGS sequence"/>
</dbReference>
<reference evidence="3" key="1">
    <citation type="journal article" date="2020" name="Stud. Mycol.">
        <title>101 Dothideomycetes genomes: A test case for predicting lifestyles and emergence of pathogens.</title>
        <authorList>
            <person name="Haridas S."/>
            <person name="Albert R."/>
            <person name="Binder M."/>
            <person name="Bloem J."/>
            <person name="LaButti K."/>
            <person name="Salamov A."/>
            <person name="Andreopoulos B."/>
            <person name="Baker S."/>
            <person name="Barry K."/>
            <person name="Bills G."/>
            <person name="Bluhm B."/>
            <person name="Cannon C."/>
            <person name="Castanera R."/>
            <person name="Culley D."/>
            <person name="Daum C."/>
            <person name="Ezra D."/>
            <person name="Gonzalez J."/>
            <person name="Henrissat B."/>
            <person name="Kuo A."/>
            <person name="Liang C."/>
            <person name="Lipzen A."/>
            <person name="Lutzoni F."/>
            <person name="Magnuson J."/>
            <person name="Mondo S."/>
            <person name="Nolan M."/>
            <person name="Ohm R."/>
            <person name="Pangilinan J."/>
            <person name="Park H.-J."/>
            <person name="Ramirez L."/>
            <person name="Alfaro M."/>
            <person name="Sun H."/>
            <person name="Tritt A."/>
            <person name="Yoshinaga Y."/>
            <person name="Zwiers L.-H."/>
            <person name="Turgeon B."/>
            <person name="Goodwin S."/>
            <person name="Spatafora J."/>
            <person name="Crous P."/>
            <person name="Grigoriev I."/>
        </authorList>
    </citation>
    <scope>NUCLEOTIDE SEQUENCE [LARGE SCALE GENOMIC DNA]</scope>
    <source>
        <strain evidence="3">CBS 304.66</strain>
    </source>
</reference>
<accession>A0A9P4K8F4</accession>
<protein>
    <submittedName>
        <fullName evidence="2">Uncharacterized protein</fullName>
    </submittedName>
</protein>
<feature type="region of interest" description="Disordered" evidence="1">
    <location>
        <begin position="1"/>
        <end position="79"/>
    </location>
</feature>
<dbReference type="AlphaFoldDB" id="A0A9P4K8F4"/>
<evidence type="ECO:0000256" key="1">
    <source>
        <dbReference type="SAM" id="MobiDB-lite"/>
    </source>
</evidence>
<gene>
    <name evidence="2" type="ORF">CC78DRAFT_533109</name>
</gene>
<feature type="compositionally biased region" description="Basic and acidic residues" evidence="1">
    <location>
        <begin position="1"/>
        <end position="14"/>
    </location>
</feature>
<dbReference type="OrthoDB" id="5296287at2759"/>
<dbReference type="EMBL" id="ML986615">
    <property type="protein sequence ID" value="KAF2264517.1"/>
    <property type="molecule type" value="Genomic_DNA"/>
</dbReference>
<name>A0A9P4K8F4_9PLEO</name>
<organism evidence="2 3">
    <name type="scientific">Lojkania enalia</name>
    <dbReference type="NCBI Taxonomy" id="147567"/>
    <lineage>
        <taxon>Eukaryota</taxon>
        <taxon>Fungi</taxon>
        <taxon>Dikarya</taxon>
        <taxon>Ascomycota</taxon>
        <taxon>Pezizomycotina</taxon>
        <taxon>Dothideomycetes</taxon>
        <taxon>Pleosporomycetidae</taxon>
        <taxon>Pleosporales</taxon>
        <taxon>Pleosporales incertae sedis</taxon>
        <taxon>Lojkania</taxon>
    </lineage>
</organism>
<keyword evidence="3" id="KW-1185">Reference proteome</keyword>
<sequence length="114" mass="12872">MSAKDEKETMGRESSDDDNVDLEKGVGSPEKNAEEAEPVNLSSCRHIVPTTDMLQAPEKAEDDLEAELERHLSRKSSRKTKLAPEIYPLMDLDHSLVGWESQEDPANPRYNPFF</sequence>